<dbReference type="PANTHER" id="PTHR28629:SF4">
    <property type="entry name" value="TRIOKINASE_FMN CYCLASE"/>
    <property type="match status" value="1"/>
</dbReference>
<evidence type="ECO:0000313" key="6">
    <source>
        <dbReference type="Proteomes" id="UP000064920"/>
    </source>
</evidence>
<dbReference type="OrthoDB" id="9806345at2"/>
<evidence type="ECO:0000256" key="4">
    <source>
        <dbReference type="ARBA" id="ARBA00022840"/>
    </source>
</evidence>
<keyword evidence="4" id="KW-0067">ATP-binding</keyword>
<dbReference type="GO" id="GO:0004371">
    <property type="term" value="F:glycerone kinase activity"/>
    <property type="evidence" value="ECO:0007669"/>
    <property type="project" value="UniProtKB-EC"/>
</dbReference>
<dbReference type="Pfam" id="PF02733">
    <property type="entry name" value="Dak1"/>
    <property type="match status" value="1"/>
</dbReference>
<dbReference type="GO" id="GO:0019563">
    <property type="term" value="P:glycerol catabolic process"/>
    <property type="evidence" value="ECO:0007669"/>
    <property type="project" value="TreeGrafter"/>
</dbReference>
<dbReference type="Gene3D" id="3.40.50.10440">
    <property type="entry name" value="Dihydroxyacetone kinase, domain 1"/>
    <property type="match status" value="1"/>
</dbReference>
<dbReference type="InterPro" id="IPR004006">
    <property type="entry name" value="DhaK_dom"/>
</dbReference>
<dbReference type="KEGG" id="cmar:IMCC12053_2332"/>
<evidence type="ECO:0000256" key="3">
    <source>
        <dbReference type="ARBA" id="ARBA00022777"/>
    </source>
</evidence>
<dbReference type="GO" id="GO:0005829">
    <property type="term" value="C:cytosol"/>
    <property type="evidence" value="ECO:0007669"/>
    <property type="project" value="TreeGrafter"/>
</dbReference>
<protein>
    <submittedName>
        <fullName evidence="5">Putative dihydroxyacetone kinase, dihydroxyacetone binding subunit</fullName>
        <ecNumber evidence="5">2.7.1.29</ecNumber>
    </submittedName>
</protein>
<dbReference type="PATRIC" id="fig|1397108.4.peg.2383"/>
<dbReference type="AlphaFoldDB" id="A0A0P0ACX1"/>
<dbReference type="FunFam" id="3.40.50.10440:FF:000001">
    <property type="entry name" value="Dihydroxyacetone kinase, DhaK subunit"/>
    <property type="match status" value="1"/>
</dbReference>
<sequence length="333" mass="35661">MKKFINNPENFVDEMLEGIYLAHPEVTHVGEDLHCYVRTTPVKGKVAIVTGGGSGHLPLFLGYVGDNMLDGAGVGGVFQSPSSEQVLEVTRYVDQGAGVLYLYGNYSGDLMNFDMAGELADLEGIETATVVGRDDVASSVVGEEHKRRGVAGIVFLYKVAGAAASAMKPLAEVVRLTEKASARTRTIGVALSPCIVPEVGKPSFEIGADEMEIGMGIHGEPGITRKKLTPADALVDEMMERVLAEQSYDTEKDVAVLINGLGATPLEELYVIYRRTAQVLEKAGANIRHVFIGEYATSMEMAGASISVLQLDDELEPLIAVGANTPFFKHIAR</sequence>
<reference evidence="5 6" key="1">
    <citation type="submission" date="2015-05" db="EMBL/GenBank/DDBJ databases">
        <authorList>
            <person name="Wang D.B."/>
            <person name="Wang M."/>
        </authorList>
    </citation>
    <scope>NUCLEOTIDE SEQUENCE [LARGE SCALE GENOMIC DNA]</scope>
    <source>
        <strain evidence="5 6">IMCC 12053</strain>
    </source>
</reference>
<keyword evidence="6" id="KW-1185">Reference proteome</keyword>
<dbReference type="PROSITE" id="PS51481">
    <property type="entry name" value="DHAK"/>
    <property type="match status" value="1"/>
</dbReference>
<dbReference type="STRING" id="1397108.IMCC12053_2332"/>
<dbReference type="Proteomes" id="UP000064920">
    <property type="component" value="Chromosome"/>
</dbReference>
<keyword evidence="2" id="KW-0547">Nucleotide-binding</keyword>
<dbReference type="EMBL" id="CP012023">
    <property type="protein sequence ID" value="ALI56279.1"/>
    <property type="molecule type" value="Genomic_DNA"/>
</dbReference>
<dbReference type="GO" id="GO:0005524">
    <property type="term" value="F:ATP binding"/>
    <property type="evidence" value="ECO:0007669"/>
    <property type="project" value="UniProtKB-KW"/>
</dbReference>
<dbReference type="RefSeq" id="WP_062219158.1">
    <property type="nucleotide sequence ID" value="NZ_CP012023.1"/>
</dbReference>
<dbReference type="SUPFAM" id="SSF82549">
    <property type="entry name" value="DAK1/DegV-like"/>
    <property type="match status" value="1"/>
</dbReference>
<dbReference type="InterPro" id="IPR050861">
    <property type="entry name" value="Dihydroxyacetone_Kinase"/>
</dbReference>
<organism evidence="5 6">
    <name type="scientific">Celeribacter marinus</name>
    <dbReference type="NCBI Taxonomy" id="1397108"/>
    <lineage>
        <taxon>Bacteria</taxon>
        <taxon>Pseudomonadati</taxon>
        <taxon>Pseudomonadota</taxon>
        <taxon>Alphaproteobacteria</taxon>
        <taxon>Rhodobacterales</taxon>
        <taxon>Roseobacteraceae</taxon>
        <taxon>Celeribacter</taxon>
    </lineage>
</organism>
<dbReference type="FunFam" id="3.30.1180.20:FF:000001">
    <property type="entry name" value="Dihydroxyacetone kinase 1"/>
    <property type="match status" value="1"/>
</dbReference>
<accession>A0A0P0ACX1</accession>
<evidence type="ECO:0000256" key="2">
    <source>
        <dbReference type="ARBA" id="ARBA00022741"/>
    </source>
</evidence>
<proteinExistence type="predicted"/>
<dbReference type="Gene3D" id="3.30.1180.20">
    <property type="entry name" value="Dihydroxyacetone kinase, domain 2"/>
    <property type="match status" value="1"/>
</dbReference>
<keyword evidence="1 5" id="KW-0808">Transferase</keyword>
<dbReference type="PANTHER" id="PTHR28629">
    <property type="entry name" value="TRIOKINASE/FMN CYCLASE"/>
    <property type="match status" value="1"/>
</dbReference>
<keyword evidence="3 5" id="KW-0418">Kinase</keyword>
<gene>
    <name evidence="5" type="ORF">IMCC12053_2332</name>
</gene>
<name>A0A0P0ACX1_9RHOB</name>
<dbReference type="EC" id="2.7.1.29" evidence="5"/>
<evidence type="ECO:0000313" key="5">
    <source>
        <dbReference type="EMBL" id="ALI56279.1"/>
    </source>
</evidence>
<evidence type="ECO:0000256" key="1">
    <source>
        <dbReference type="ARBA" id="ARBA00022679"/>
    </source>
</evidence>